<gene>
    <name evidence="2" type="ORF">CGOC_LOCUS4181</name>
</gene>
<feature type="domain" description="CCD97-like C-terminal" evidence="1">
    <location>
        <begin position="37"/>
        <end position="76"/>
    </location>
</feature>
<proteinExistence type="predicted"/>
<dbReference type="OrthoDB" id="333176at2759"/>
<dbReference type="PANTHER" id="PTHR31840">
    <property type="entry name" value="COILED-COIL DOMAIN-CONTAINING PROTEIN 97"/>
    <property type="match status" value="1"/>
</dbReference>
<dbReference type="Proteomes" id="UP000271889">
    <property type="component" value="Unassembled WGS sequence"/>
</dbReference>
<sequence>MDAADCTLFRDETDPLITFMIGQIEKRKPDAQQQKTRRFLALQKLMEEGKYFSDEKMREREPYLYDVMVGKYSNEQG</sequence>
<dbReference type="PANTHER" id="PTHR31840:SF1">
    <property type="entry name" value="COILED-COIL DOMAIN-CONTAINING PROTEIN 97"/>
    <property type="match status" value="1"/>
</dbReference>
<evidence type="ECO:0000259" key="1">
    <source>
        <dbReference type="Pfam" id="PF09747"/>
    </source>
</evidence>
<evidence type="ECO:0000313" key="2">
    <source>
        <dbReference type="EMBL" id="VDK57981.1"/>
    </source>
</evidence>
<protein>
    <recommendedName>
        <fullName evidence="1">CCD97-like C-terminal domain-containing protein</fullName>
    </recommendedName>
</protein>
<dbReference type="InterPro" id="IPR018613">
    <property type="entry name" value="Ccdc97-like"/>
</dbReference>
<keyword evidence="3" id="KW-1185">Reference proteome</keyword>
<dbReference type="EMBL" id="UYRV01011240">
    <property type="protein sequence ID" value="VDK57981.1"/>
    <property type="molecule type" value="Genomic_DNA"/>
</dbReference>
<accession>A0A3P6SWY1</accession>
<evidence type="ECO:0000313" key="3">
    <source>
        <dbReference type="Proteomes" id="UP000271889"/>
    </source>
</evidence>
<dbReference type="AlphaFoldDB" id="A0A3P6SWY1"/>
<reference evidence="2 3" key="1">
    <citation type="submission" date="2018-11" db="EMBL/GenBank/DDBJ databases">
        <authorList>
            <consortium name="Pathogen Informatics"/>
        </authorList>
    </citation>
    <scope>NUCLEOTIDE SEQUENCE [LARGE SCALE GENOMIC DNA]</scope>
</reference>
<dbReference type="InterPro" id="IPR040233">
    <property type="entry name" value="CCD97-like_C"/>
</dbReference>
<organism evidence="2 3">
    <name type="scientific">Cylicostephanus goldi</name>
    <name type="common">Nematode worm</name>
    <dbReference type="NCBI Taxonomy" id="71465"/>
    <lineage>
        <taxon>Eukaryota</taxon>
        <taxon>Metazoa</taxon>
        <taxon>Ecdysozoa</taxon>
        <taxon>Nematoda</taxon>
        <taxon>Chromadorea</taxon>
        <taxon>Rhabditida</taxon>
        <taxon>Rhabditina</taxon>
        <taxon>Rhabditomorpha</taxon>
        <taxon>Strongyloidea</taxon>
        <taxon>Strongylidae</taxon>
        <taxon>Cylicostephanus</taxon>
    </lineage>
</organism>
<name>A0A3P6SWY1_CYLGO</name>
<dbReference type="Pfam" id="PF09747">
    <property type="entry name" value="CCD97-like_C"/>
    <property type="match status" value="1"/>
</dbReference>